<name>A0A1C7N1A8_9FUNG</name>
<dbReference type="EMBL" id="LUGH01000770">
    <property type="protein sequence ID" value="OBZ82867.1"/>
    <property type="molecule type" value="Genomic_DNA"/>
</dbReference>
<dbReference type="AlphaFoldDB" id="A0A1C7N1A8"/>
<organism evidence="1 2">
    <name type="scientific">Choanephora cucurbitarum</name>
    <dbReference type="NCBI Taxonomy" id="101091"/>
    <lineage>
        <taxon>Eukaryota</taxon>
        <taxon>Fungi</taxon>
        <taxon>Fungi incertae sedis</taxon>
        <taxon>Mucoromycota</taxon>
        <taxon>Mucoromycotina</taxon>
        <taxon>Mucoromycetes</taxon>
        <taxon>Mucorales</taxon>
        <taxon>Mucorineae</taxon>
        <taxon>Choanephoraceae</taxon>
        <taxon>Choanephoroideae</taxon>
        <taxon>Choanephora</taxon>
    </lineage>
</organism>
<evidence type="ECO:0000313" key="2">
    <source>
        <dbReference type="Proteomes" id="UP000093000"/>
    </source>
</evidence>
<protein>
    <submittedName>
        <fullName evidence="1">Uncharacterized protein</fullName>
    </submittedName>
</protein>
<sequence>MLLFISIKTPKTLLIVEVISTNFGWFAKASLR</sequence>
<comment type="caution">
    <text evidence="1">The sequence shown here is derived from an EMBL/GenBank/DDBJ whole genome shotgun (WGS) entry which is preliminary data.</text>
</comment>
<proteinExistence type="predicted"/>
<accession>A0A1C7N1A8</accession>
<keyword evidence="2" id="KW-1185">Reference proteome</keyword>
<dbReference type="Proteomes" id="UP000093000">
    <property type="component" value="Unassembled WGS sequence"/>
</dbReference>
<dbReference type="InParanoid" id="A0A1C7N1A8"/>
<evidence type="ECO:0000313" key="1">
    <source>
        <dbReference type="EMBL" id="OBZ82867.1"/>
    </source>
</evidence>
<reference evidence="1 2" key="1">
    <citation type="submission" date="2016-03" db="EMBL/GenBank/DDBJ databases">
        <title>Choanephora cucurbitarum.</title>
        <authorList>
            <person name="Min B."/>
            <person name="Park H."/>
            <person name="Park J.-H."/>
            <person name="Shin H.-D."/>
            <person name="Choi I.-G."/>
        </authorList>
    </citation>
    <scope>NUCLEOTIDE SEQUENCE [LARGE SCALE GENOMIC DNA]</scope>
    <source>
        <strain evidence="1 2">KUS-F28377</strain>
    </source>
</reference>
<gene>
    <name evidence="1" type="ORF">A0J61_09084</name>
</gene>